<feature type="domain" description="MAT1 centre" evidence="2">
    <location>
        <begin position="2"/>
        <end position="116"/>
    </location>
</feature>
<dbReference type="AlphaFoldDB" id="A0A1X2G279"/>
<dbReference type="InterPro" id="IPR057657">
    <property type="entry name" value="MAT1_CAK-anch"/>
</dbReference>
<evidence type="ECO:0000313" key="5">
    <source>
        <dbReference type="Proteomes" id="UP000242146"/>
    </source>
</evidence>
<dbReference type="Proteomes" id="UP000242146">
    <property type="component" value="Unassembled WGS sequence"/>
</dbReference>
<dbReference type="Pfam" id="PF06391">
    <property type="entry name" value="MAT1"/>
    <property type="match status" value="1"/>
</dbReference>
<sequence length="209" mass="23978">MNGVDVAETEDRIHAYEQENRDSIAENQVRQLNENRFQNYQDELQKKEREHRREVYLKQLDDERRQRETEKSELLQELASTNKSAQAIIAARSSPLKRSSALRQQQQNSASSSSDSRLALPSWLTTAMDTDHEANDAAHARQFDPFQYVYTYPDDSMLWDQYVDPTTDYLKDNRTARAGGYAAKFAHKRALADAFSGLACLTAQQNVAL</sequence>
<proteinExistence type="predicted"/>
<dbReference type="GO" id="GO:0006357">
    <property type="term" value="P:regulation of transcription by RNA polymerase II"/>
    <property type="evidence" value="ECO:0007669"/>
    <property type="project" value="TreeGrafter"/>
</dbReference>
<dbReference type="Pfam" id="PF25811">
    <property type="entry name" value="CAK-anch_MAT1"/>
    <property type="match status" value="1"/>
</dbReference>
<organism evidence="4 5">
    <name type="scientific">Hesseltinella vesiculosa</name>
    <dbReference type="NCBI Taxonomy" id="101127"/>
    <lineage>
        <taxon>Eukaryota</taxon>
        <taxon>Fungi</taxon>
        <taxon>Fungi incertae sedis</taxon>
        <taxon>Mucoromycota</taxon>
        <taxon>Mucoromycotina</taxon>
        <taxon>Mucoromycetes</taxon>
        <taxon>Mucorales</taxon>
        <taxon>Cunninghamellaceae</taxon>
        <taxon>Hesseltinella</taxon>
    </lineage>
</organism>
<feature type="compositionally biased region" description="Low complexity" evidence="1">
    <location>
        <begin position="98"/>
        <end position="116"/>
    </location>
</feature>
<dbReference type="PANTHER" id="PTHR12683:SF13">
    <property type="entry name" value="CDK-ACTIVATING KINASE ASSEMBLY FACTOR MAT1"/>
    <property type="match status" value="1"/>
</dbReference>
<reference evidence="4 5" key="1">
    <citation type="submission" date="2016-07" db="EMBL/GenBank/DDBJ databases">
        <title>Pervasive Adenine N6-methylation of Active Genes in Fungi.</title>
        <authorList>
            <consortium name="DOE Joint Genome Institute"/>
            <person name="Mondo S.J."/>
            <person name="Dannebaum R.O."/>
            <person name="Kuo R.C."/>
            <person name="Labutti K."/>
            <person name="Haridas S."/>
            <person name="Kuo A."/>
            <person name="Salamov A."/>
            <person name="Ahrendt S.R."/>
            <person name="Lipzen A."/>
            <person name="Sullivan W."/>
            <person name="Andreopoulos W.B."/>
            <person name="Clum A."/>
            <person name="Lindquist E."/>
            <person name="Daum C."/>
            <person name="Ramamoorthy G.K."/>
            <person name="Gryganskyi A."/>
            <person name="Culley D."/>
            <person name="Magnuson J.K."/>
            <person name="James T.Y."/>
            <person name="O'Malley M.A."/>
            <person name="Stajich J.E."/>
            <person name="Spatafora J.W."/>
            <person name="Visel A."/>
            <person name="Grigoriev I.V."/>
        </authorList>
    </citation>
    <scope>NUCLEOTIDE SEQUENCE [LARGE SCALE GENOMIC DNA]</scope>
    <source>
        <strain evidence="4 5">NRRL 3301</strain>
    </source>
</reference>
<comment type="caution">
    <text evidence="4">The sequence shown here is derived from an EMBL/GenBank/DDBJ whole genome shotgun (WGS) entry which is preliminary data.</text>
</comment>
<accession>A0A1X2G279</accession>
<feature type="region of interest" description="Disordered" evidence="1">
    <location>
        <begin position="93"/>
        <end position="116"/>
    </location>
</feature>
<name>A0A1X2G279_9FUNG</name>
<evidence type="ECO:0000259" key="2">
    <source>
        <dbReference type="Pfam" id="PF06391"/>
    </source>
</evidence>
<dbReference type="EMBL" id="MCGT01000069">
    <property type="protein sequence ID" value="ORX42360.1"/>
    <property type="molecule type" value="Genomic_DNA"/>
</dbReference>
<dbReference type="GO" id="GO:0005675">
    <property type="term" value="C:transcription factor TFIIH holo complex"/>
    <property type="evidence" value="ECO:0007669"/>
    <property type="project" value="TreeGrafter"/>
</dbReference>
<dbReference type="PANTHER" id="PTHR12683">
    <property type="entry name" value="CDK-ACTIVATING KINASE ASSEMBLY FACTOR MAT1"/>
    <property type="match status" value="1"/>
</dbReference>
<keyword evidence="5" id="KW-1185">Reference proteome</keyword>
<evidence type="ECO:0000259" key="3">
    <source>
        <dbReference type="Pfam" id="PF25811"/>
    </source>
</evidence>
<feature type="compositionally biased region" description="Basic and acidic residues" evidence="1">
    <location>
        <begin position="9"/>
        <end position="24"/>
    </location>
</feature>
<dbReference type="GO" id="GO:0006281">
    <property type="term" value="P:DNA repair"/>
    <property type="evidence" value="ECO:0007669"/>
    <property type="project" value="TreeGrafter"/>
</dbReference>
<dbReference type="STRING" id="101127.A0A1X2G279"/>
<feature type="region of interest" description="Disordered" evidence="1">
    <location>
        <begin position="1"/>
        <end position="25"/>
    </location>
</feature>
<protein>
    <submittedName>
        <fullName evidence="4">Uncharacterized protein</fullName>
    </submittedName>
</protein>
<evidence type="ECO:0000313" key="4">
    <source>
        <dbReference type="EMBL" id="ORX42360.1"/>
    </source>
</evidence>
<feature type="domain" description="MAT1 C-terminal CAK anchor" evidence="3">
    <location>
        <begin position="174"/>
        <end position="199"/>
    </location>
</feature>
<gene>
    <name evidence="4" type="ORF">DM01DRAFT_353199</name>
</gene>
<dbReference type="InterPro" id="IPR015877">
    <property type="entry name" value="MAT1_centre"/>
</dbReference>
<dbReference type="OrthoDB" id="5963at2759"/>
<evidence type="ECO:0000256" key="1">
    <source>
        <dbReference type="SAM" id="MobiDB-lite"/>
    </source>
</evidence>